<feature type="domain" description="RNA polymerase sigma-70 region 2" evidence="5">
    <location>
        <begin position="24"/>
        <end position="87"/>
    </location>
</feature>
<dbReference type="Gene3D" id="1.10.10.10">
    <property type="entry name" value="Winged helix-like DNA-binding domain superfamily/Winged helix DNA-binding domain"/>
    <property type="match status" value="1"/>
</dbReference>
<comment type="similarity">
    <text evidence="1">Belongs to the sigma-70 factor family. ECF subfamily.</text>
</comment>
<proteinExistence type="inferred from homology"/>
<dbReference type="InterPro" id="IPR013324">
    <property type="entry name" value="RNA_pol_sigma_r3/r4-like"/>
</dbReference>
<dbReference type="InterPro" id="IPR036388">
    <property type="entry name" value="WH-like_DNA-bd_sf"/>
</dbReference>
<evidence type="ECO:0000259" key="6">
    <source>
        <dbReference type="Pfam" id="PF08281"/>
    </source>
</evidence>
<dbReference type="SUPFAM" id="SSF88946">
    <property type="entry name" value="Sigma2 domain of RNA polymerase sigma factors"/>
    <property type="match status" value="1"/>
</dbReference>
<name>A0ABP2AS25_SARVE</name>
<dbReference type="RefSeq" id="WP_055260102.1">
    <property type="nucleotide sequence ID" value="NZ_CABIXL010000008.1"/>
</dbReference>
<dbReference type="PANTHER" id="PTHR43133:SF60">
    <property type="entry name" value="RNA POLYMERASE SIGMA FACTOR SIGV"/>
    <property type="match status" value="1"/>
</dbReference>
<dbReference type="NCBIfam" id="TIGR02937">
    <property type="entry name" value="sigma70-ECF"/>
    <property type="match status" value="1"/>
</dbReference>
<dbReference type="Gene3D" id="1.10.1740.10">
    <property type="match status" value="1"/>
</dbReference>
<evidence type="ECO:0000259" key="5">
    <source>
        <dbReference type="Pfam" id="PF04542"/>
    </source>
</evidence>
<reference evidence="7 8" key="1">
    <citation type="submission" date="2015-09" db="EMBL/GenBank/DDBJ databases">
        <authorList>
            <consortium name="Pathogen Informatics"/>
            <person name="Wu L."/>
            <person name="Ma J."/>
        </authorList>
    </citation>
    <scope>NUCLEOTIDE SEQUENCE [LARGE SCALE GENOMIC DNA]</scope>
    <source>
        <strain evidence="7 8">2789STDY5834858</strain>
    </source>
</reference>
<dbReference type="PANTHER" id="PTHR43133">
    <property type="entry name" value="RNA POLYMERASE ECF-TYPE SIGMA FACTO"/>
    <property type="match status" value="1"/>
</dbReference>
<dbReference type="InterPro" id="IPR013325">
    <property type="entry name" value="RNA_pol_sigma_r2"/>
</dbReference>
<dbReference type="InterPro" id="IPR014284">
    <property type="entry name" value="RNA_pol_sigma-70_dom"/>
</dbReference>
<sequence>MNVFKFKAKKKNLENEFKAYIIENKETFYRIAYSYVKNENDALDIVQDAIYKGLKSIDSIGEIENFKGWFYRILLRCSIDFIRDNKKYVYVDDDIYFNNISSNDIYKDFDLEDALDKLPEKYKTVVILRYFEDMKIEEIAEVLDENINTIKTRLYSAIKKLNIQMQF</sequence>
<gene>
    <name evidence="7" type="primary">sigV</name>
    <name evidence="7" type="ORF">ERS852473_02108</name>
</gene>
<evidence type="ECO:0000256" key="1">
    <source>
        <dbReference type="ARBA" id="ARBA00010641"/>
    </source>
</evidence>
<dbReference type="CDD" id="cd06171">
    <property type="entry name" value="Sigma70_r4"/>
    <property type="match status" value="1"/>
</dbReference>
<evidence type="ECO:0000256" key="2">
    <source>
        <dbReference type="ARBA" id="ARBA00023015"/>
    </source>
</evidence>
<dbReference type="Pfam" id="PF08281">
    <property type="entry name" value="Sigma70_r4_2"/>
    <property type="match status" value="1"/>
</dbReference>
<organism evidence="7 8">
    <name type="scientific">Sarcina ventriculi</name>
    <name type="common">Clostridium ventriculi</name>
    <dbReference type="NCBI Taxonomy" id="1267"/>
    <lineage>
        <taxon>Bacteria</taxon>
        <taxon>Bacillati</taxon>
        <taxon>Bacillota</taxon>
        <taxon>Clostridia</taxon>
        <taxon>Eubacteriales</taxon>
        <taxon>Clostridiaceae</taxon>
        <taxon>Sarcina</taxon>
    </lineage>
</organism>
<keyword evidence="8" id="KW-1185">Reference proteome</keyword>
<keyword evidence="2" id="KW-0805">Transcription regulation</keyword>
<comment type="caution">
    <text evidence="7">The sequence shown here is derived from an EMBL/GenBank/DDBJ whole genome shotgun (WGS) entry which is preliminary data.</text>
</comment>
<evidence type="ECO:0000256" key="3">
    <source>
        <dbReference type="ARBA" id="ARBA00023082"/>
    </source>
</evidence>
<feature type="domain" description="RNA polymerase sigma factor 70 region 4 type 2" evidence="6">
    <location>
        <begin position="110"/>
        <end position="161"/>
    </location>
</feature>
<dbReference type="InterPro" id="IPR039425">
    <property type="entry name" value="RNA_pol_sigma-70-like"/>
</dbReference>
<dbReference type="SUPFAM" id="SSF88659">
    <property type="entry name" value="Sigma3 and sigma4 domains of RNA polymerase sigma factors"/>
    <property type="match status" value="1"/>
</dbReference>
<dbReference type="Proteomes" id="UP000095488">
    <property type="component" value="Unassembled WGS sequence"/>
</dbReference>
<accession>A0ABP2AS25</accession>
<protein>
    <submittedName>
        <fullName evidence="7">RNA polymerase sigma factor sigV</fullName>
    </submittedName>
</protein>
<keyword evidence="4" id="KW-0804">Transcription</keyword>
<evidence type="ECO:0000256" key="4">
    <source>
        <dbReference type="ARBA" id="ARBA00023163"/>
    </source>
</evidence>
<evidence type="ECO:0000313" key="8">
    <source>
        <dbReference type="Proteomes" id="UP000095488"/>
    </source>
</evidence>
<dbReference type="EMBL" id="CYZR01000008">
    <property type="protein sequence ID" value="CUO17231.1"/>
    <property type="molecule type" value="Genomic_DNA"/>
</dbReference>
<dbReference type="InterPro" id="IPR007627">
    <property type="entry name" value="RNA_pol_sigma70_r2"/>
</dbReference>
<dbReference type="InterPro" id="IPR013249">
    <property type="entry name" value="RNA_pol_sigma70_r4_t2"/>
</dbReference>
<keyword evidence="3" id="KW-0731">Sigma factor</keyword>
<dbReference type="Pfam" id="PF04542">
    <property type="entry name" value="Sigma70_r2"/>
    <property type="match status" value="1"/>
</dbReference>
<evidence type="ECO:0000313" key="7">
    <source>
        <dbReference type="EMBL" id="CUO17231.1"/>
    </source>
</evidence>